<dbReference type="PROSITE" id="PS50202">
    <property type="entry name" value="MSP"/>
    <property type="match status" value="1"/>
</dbReference>
<dbReference type="AGR" id="WB:WBGene00009959"/>
<feature type="compositionally biased region" description="Low complexity" evidence="2">
    <location>
        <begin position="118"/>
        <end position="127"/>
    </location>
</feature>
<dbReference type="InParanoid" id="Q9XVN1"/>
<dbReference type="PANTHER" id="PTHR22947">
    <property type="entry name" value="MAJOR SPERM PROTEIN"/>
    <property type="match status" value="1"/>
</dbReference>
<keyword evidence="3" id="KW-0812">Transmembrane</keyword>
<dbReference type="PANTHER" id="PTHR22947:SF12">
    <property type="entry name" value="MAJOR SPERM PROTEIN"/>
    <property type="match status" value="1"/>
</dbReference>
<dbReference type="CTD" id="172709"/>
<evidence type="ECO:0000256" key="2">
    <source>
        <dbReference type="SAM" id="MobiDB-lite"/>
    </source>
</evidence>
<evidence type="ECO:0000313" key="7">
    <source>
        <dbReference type="WormBase" id="F53B6.4a"/>
    </source>
</evidence>
<dbReference type="RefSeq" id="NP_001250938.1">
    <property type="nucleotide sequence ID" value="NM_001264009.1"/>
</dbReference>
<feature type="compositionally biased region" description="Basic residues" evidence="2">
    <location>
        <begin position="72"/>
        <end position="83"/>
    </location>
</feature>
<feature type="compositionally biased region" description="Basic residues" evidence="2">
    <location>
        <begin position="98"/>
        <end position="117"/>
    </location>
</feature>
<dbReference type="OrthoDB" id="5866971at2759"/>
<dbReference type="Bgee" id="WBGene00009959">
    <property type="expression patterns" value="Expressed in adult organism and 2 other cell types or tissues"/>
</dbReference>
<feature type="region of interest" description="Disordered" evidence="2">
    <location>
        <begin position="72"/>
        <end position="222"/>
    </location>
</feature>
<dbReference type="eggNOG" id="ENOG502STM5">
    <property type="taxonomic scope" value="Eukaryota"/>
</dbReference>
<dbReference type="UCSC" id="F53B6.4">
    <property type="organism name" value="c. elegans"/>
</dbReference>
<evidence type="ECO:0007829" key="8">
    <source>
        <dbReference type="PeptideAtlas" id="Q9XVN1"/>
    </source>
</evidence>
<feature type="compositionally biased region" description="Low complexity" evidence="2">
    <location>
        <begin position="84"/>
        <end position="97"/>
    </location>
</feature>
<name>Q9XVN1_CAEEL</name>
<dbReference type="EMBL" id="BX284601">
    <property type="protein sequence ID" value="CAB03117.1"/>
    <property type="molecule type" value="Genomic_DNA"/>
</dbReference>
<evidence type="ECO:0000313" key="6">
    <source>
        <dbReference type="Proteomes" id="UP000001940"/>
    </source>
</evidence>
<evidence type="ECO:0000313" key="5">
    <source>
        <dbReference type="EMBL" id="CAB03117.1"/>
    </source>
</evidence>
<dbReference type="InterPro" id="IPR008962">
    <property type="entry name" value="PapD-like_sf"/>
</dbReference>
<evidence type="ECO:0000256" key="1">
    <source>
        <dbReference type="RuleBase" id="RU003425"/>
    </source>
</evidence>
<keyword evidence="6" id="KW-1185">Reference proteome</keyword>
<feature type="compositionally biased region" description="Basic and acidic residues" evidence="2">
    <location>
        <begin position="188"/>
        <end position="201"/>
    </location>
</feature>
<keyword evidence="1" id="KW-0963">Cytoplasm</keyword>
<keyword evidence="1" id="KW-0206">Cytoskeleton</keyword>
<accession>Q9XVN1</accession>
<dbReference type="ExpressionAtlas" id="Q9XVN1">
    <property type="expression patterns" value="baseline and differential"/>
</dbReference>
<dbReference type="InterPro" id="IPR000535">
    <property type="entry name" value="MSP_dom"/>
</dbReference>
<feature type="compositionally biased region" description="Basic residues" evidence="2">
    <location>
        <begin position="128"/>
        <end position="145"/>
    </location>
</feature>
<feature type="compositionally biased region" description="Polar residues" evidence="2">
    <location>
        <begin position="211"/>
        <end position="221"/>
    </location>
</feature>
<comment type="function">
    <text evidence="1">Central component in molecular interactions underlying sperm crawling. Forms an extensive filament system that extends from sperm villipoda, along the leading edge of the pseudopod.</text>
</comment>
<sequence length="342" mass="36950">MRIRSRGQPFRKSKCDQSIDNKNQFEVLKEEARVCASIARTRMLVPLTAIVTTSLPMVAAIAFCAKNRKTVHAKNKNKNKSSKSAKSSKSTRGASKSGKSRRSSKAKHSKRSSKSSKKGTSGKSGKGSSKRGGKSSKSSKSKKVKTATTSGSQVSTVSAATGVSDKQSNSSKSSRKSSKSSKSRKNRRLDSDAQKKMEKSGKSGKVALIPKTQQTTGSQVGHSLAEEVNSIKHSKEMNVAPAKLQYQTLGGVNQIELKNTSNERKAYKIKCSDNSLYRVNPVYGFAEPRSSVKIDVLRLNGEQKTDKLVLLTANANGSTNPHEAFANQAEHREMMVVPLVAA</sequence>
<dbReference type="Pfam" id="PF00635">
    <property type="entry name" value="Motile_Sperm"/>
    <property type="match status" value="1"/>
</dbReference>
<evidence type="ECO:0000259" key="4">
    <source>
        <dbReference type="PROSITE" id="PS50202"/>
    </source>
</evidence>
<keyword evidence="3" id="KW-1133">Transmembrane helix</keyword>
<dbReference type="STRING" id="6239.F53B6.4a.1"/>
<dbReference type="WormBase" id="F53B6.4a">
    <property type="protein sequence ID" value="CE10896"/>
    <property type="gene ID" value="WBGene00009959"/>
</dbReference>
<dbReference type="Proteomes" id="UP000001940">
    <property type="component" value="Chromosome I"/>
</dbReference>
<feature type="compositionally biased region" description="Polar residues" evidence="2">
    <location>
        <begin position="153"/>
        <end position="167"/>
    </location>
</feature>
<dbReference type="KEGG" id="cel:CELE_F53B6.4"/>
<dbReference type="InterPro" id="IPR051774">
    <property type="entry name" value="Sperm-specific_class_P"/>
</dbReference>
<protein>
    <recommendedName>
        <fullName evidence="1">Major sperm protein</fullName>
    </recommendedName>
</protein>
<dbReference type="AlphaFoldDB" id="Q9XVN1"/>
<reference evidence="5 6" key="1">
    <citation type="journal article" date="1998" name="Science">
        <title>Genome sequence of the nematode C. elegans: a platform for investigating biology.</title>
        <authorList>
            <consortium name="The C. elegans sequencing consortium"/>
            <person name="Sulson J.E."/>
            <person name="Waterston R."/>
        </authorList>
    </citation>
    <scope>NUCLEOTIDE SEQUENCE [LARGE SCALE GENOMIC DNA]</scope>
    <source>
        <strain evidence="5 6">Bristol N2</strain>
    </source>
</reference>
<dbReference type="FunCoup" id="Q9XVN1">
    <property type="interactions" value="1522"/>
</dbReference>
<dbReference type="OMA" id="GRNTEMM"/>
<dbReference type="SUPFAM" id="SSF49354">
    <property type="entry name" value="PapD-like"/>
    <property type="match status" value="1"/>
</dbReference>
<dbReference type="InterPro" id="IPR013783">
    <property type="entry name" value="Ig-like_fold"/>
</dbReference>
<dbReference type="Gene3D" id="2.60.40.10">
    <property type="entry name" value="Immunoglobulins"/>
    <property type="match status" value="1"/>
</dbReference>
<dbReference type="PIR" id="T22541">
    <property type="entry name" value="T22541"/>
</dbReference>
<keyword evidence="3" id="KW-0472">Membrane</keyword>
<keyword evidence="8" id="KW-1267">Proteomics identification</keyword>
<dbReference type="GeneID" id="172709"/>
<organism evidence="5 6">
    <name type="scientific">Caenorhabditis elegans</name>
    <dbReference type="NCBI Taxonomy" id="6239"/>
    <lineage>
        <taxon>Eukaryota</taxon>
        <taxon>Metazoa</taxon>
        <taxon>Ecdysozoa</taxon>
        <taxon>Nematoda</taxon>
        <taxon>Chromadorea</taxon>
        <taxon>Rhabditida</taxon>
        <taxon>Rhabditina</taxon>
        <taxon>Rhabditomorpha</taxon>
        <taxon>Rhabditoidea</taxon>
        <taxon>Rhabditidae</taxon>
        <taxon>Peloderinae</taxon>
        <taxon>Caenorhabditis</taxon>
    </lineage>
</organism>
<gene>
    <name evidence="5" type="ORF">CELE_F53B6.4</name>
    <name evidence="5 7" type="ORF">F53B6.4</name>
</gene>
<dbReference type="SMR" id="Q9XVN1"/>
<evidence type="ECO:0000256" key="3">
    <source>
        <dbReference type="SAM" id="Phobius"/>
    </source>
</evidence>
<feature type="domain" description="MSP" evidence="4">
    <location>
        <begin position="236"/>
        <end position="342"/>
    </location>
</feature>
<dbReference type="PaxDb" id="6239-F53B6.4a"/>
<feature type="compositionally biased region" description="Basic residues" evidence="2">
    <location>
        <begin position="173"/>
        <end position="187"/>
    </location>
</feature>
<proteinExistence type="evidence at protein level"/>
<feature type="transmembrane region" description="Helical" evidence="3">
    <location>
        <begin position="43"/>
        <end position="63"/>
    </location>
</feature>